<evidence type="ECO:0000256" key="4">
    <source>
        <dbReference type="ARBA" id="ARBA00022679"/>
    </source>
</evidence>
<evidence type="ECO:0000256" key="11">
    <source>
        <dbReference type="RuleBase" id="RU368036"/>
    </source>
</evidence>
<feature type="active site" description="Nucleophile" evidence="9">
    <location>
        <position position="343"/>
    </location>
</feature>
<dbReference type="NCBIfam" id="TIGR00066">
    <property type="entry name" value="g_glut_trans"/>
    <property type="match status" value="1"/>
</dbReference>
<keyword evidence="5 11" id="KW-0378">Hydrolase</keyword>
<evidence type="ECO:0000256" key="5">
    <source>
        <dbReference type="ARBA" id="ARBA00022801"/>
    </source>
</evidence>
<evidence type="ECO:0000256" key="8">
    <source>
        <dbReference type="ARBA" id="ARBA00047417"/>
    </source>
</evidence>
<keyword evidence="7 11" id="KW-0012">Acyltransferase</keyword>
<comment type="PTM">
    <text evidence="11">Cleaved by autocatalysis into a large and a small subunit.</text>
</comment>
<dbReference type="UniPathway" id="UPA00204"/>
<comment type="catalytic activity">
    <reaction evidence="2 11">
        <text>glutathione + H2O = L-cysteinylglycine + L-glutamate</text>
        <dbReference type="Rhea" id="RHEA:28807"/>
        <dbReference type="ChEBI" id="CHEBI:15377"/>
        <dbReference type="ChEBI" id="CHEBI:29985"/>
        <dbReference type="ChEBI" id="CHEBI:57925"/>
        <dbReference type="ChEBI" id="CHEBI:61694"/>
        <dbReference type="EC" id="3.4.19.13"/>
    </reaction>
</comment>
<feature type="binding site" evidence="10">
    <location>
        <position position="385"/>
    </location>
    <ligand>
        <name>L-glutamate</name>
        <dbReference type="ChEBI" id="CHEBI:29985"/>
    </ligand>
</feature>
<protein>
    <recommendedName>
        <fullName evidence="11">Glutathione hydrolase proenzyme</fullName>
        <ecNumber evidence="11">2.3.2.2</ecNumber>
        <ecNumber evidence="11">3.4.19.13</ecNumber>
    </recommendedName>
    <component>
        <recommendedName>
            <fullName evidence="11">Glutathione hydrolase large chain</fullName>
        </recommendedName>
    </component>
    <component>
        <recommendedName>
            <fullName evidence="11">Glutathione hydrolase small chain</fullName>
        </recommendedName>
    </component>
</protein>
<evidence type="ECO:0000256" key="2">
    <source>
        <dbReference type="ARBA" id="ARBA00001089"/>
    </source>
</evidence>
<keyword evidence="11" id="KW-0317">Glutathione biosynthesis</keyword>
<organism evidence="13 14">
    <name type="scientific">Parashewanella spongiae</name>
    <dbReference type="NCBI Taxonomy" id="342950"/>
    <lineage>
        <taxon>Bacteria</taxon>
        <taxon>Pseudomonadati</taxon>
        <taxon>Pseudomonadota</taxon>
        <taxon>Gammaproteobacteria</taxon>
        <taxon>Alteromonadales</taxon>
        <taxon>Shewanellaceae</taxon>
        <taxon>Parashewanella</taxon>
    </lineage>
</organism>
<reference evidence="13 14" key="1">
    <citation type="submission" date="2018-09" db="EMBL/GenBank/DDBJ databases">
        <title>Phylogeny of the Shewanellaceae, and recommendation for two new genera, Pseudoshewanella and Parashewanella.</title>
        <authorList>
            <person name="Wang G."/>
        </authorList>
    </citation>
    <scope>NUCLEOTIDE SEQUENCE [LARGE SCALE GENOMIC DNA]</scope>
    <source>
        <strain evidence="13 14">KCTC 22492</strain>
    </source>
</reference>
<sequence>MVASQEVLASQVGVDILKRGGNAVDAAVGVGFALAVTLPRAGNIAGGGFMLVYLADKDKFVALDYKEMAPAAASRNMYILPDGSVDKHSVRYTRKGFGVPGTVAAFAKALKEHGTMTLAEVLQPSINLARNGIKVTDDLAFSLVYAAKRLGKDPEAKRIFFREDGKPLQAGDTLYQKDLAWSLEQIAQKGPDAFYKGEIAQRIAADMKDGGGLVTQTDMASYVVADREPVRTSYRKHDLVIMPPPSSGGVHIAQMLNVFKQFDLKSMGHNTAATIHLMSESMRQAYADRSKHLGDPDFNNIPIKWLTSNEYAKQTVAQISMDKARSSKDVNPGTAPLPESPDTTHFSVMDKFGNVVSNTYSLNYSYGSGIVAKGTGILLNNVMDDFSAKPGSPNGYGLVGGEANAIAPKKRALSSMTPAIVMKDGKPFLVTGSPGGSRIITTVMQVILNVIDHDMNIAEATHAVRVHHQWLPDQILIEPGLNKDTIELLKAKGHKVVTSKNSMGSTQSIVYKGGYFYGSADPRRPGAAAIGF</sequence>
<dbReference type="GO" id="GO:0006750">
    <property type="term" value="P:glutathione biosynthetic process"/>
    <property type="evidence" value="ECO:0007669"/>
    <property type="project" value="UniProtKB-KW"/>
</dbReference>
<dbReference type="Gene3D" id="3.60.20.40">
    <property type="match status" value="1"/>
</dbReference>
<dbReference type="Gene3D" id="1.10.246.130">
    <property type="match status" value="1"/>
</dbReference>
<keyword evidence="4 11" id="KW-0808">Transferase</keyword>
<dbReference type="EC" id="2.3.2.2" evidence="11"/>
<feature type="region of interest" description="Disordered" evidence="12">
    <location>
        <begin position="322"/>
        <end position="342"/>
    </location>
</feature>
<gene>
    <name evidence="13" type="primary">ggt</name>
    <name evidence="13" type="ORF">D5R81_01310</name>
</gene>
<name>A0A3A6U1J3_9GAMM</name>
<evidence type="ECO:0000313" key="14">
    <source>
        <dbReference type="Proteomes" id="UP000273022"/>
    </source>
</evidence>
<dbReference type="InterPro" id="IPR000101">
    <property type="entry name" value="GGT_peptidase"/>
</dbReference>
<comment type="caution">
    <text evidence="13">The sequence shown here is derived from an EMBL/GenBank/DDBJ whole genome shotgun (WGS) entry which is preliminary data.</text>
</comment>
<dbReference type="FunFam" id="3.60.20.40:FF:000003">
    <property type="entry name" value="Gamma-glutamyltranspeptidase"/>
    <property type="match status" value="1"/>
</dbReference>
<dbReference type="PANTHER" id="PTHR43199:SF1">
    <property type="entry name" value="GLUTATHIONE HYDROLASE PROENZYME"/>
    <property type="match status" value="1"/>
</dbReference>
<dbReference type="SUPFAM" id="SSF56235">
    <property type="entry name" value="N-terminal nucleophile aminohydrolases (Ntn hydrolases)"/>
    <property type="match status" value="1"/>
</dbReference>
<accession>A0A3A6U1J3</accession>
<dbReference type="EC" id="3.4.19.13" evidence="11"/>
<feature type="binding site" evidence="10">
    <location>
        <begin position="414"/>
        <end position="415"/>
    </location>
    <ligand>
        <name>L-glutamate</name>
        <dbReference type="ChEBI" id="CHEBI:29985"/>
    </ligand>
</feature>
<comment type="subunit">
    <text evidence="11">This enzyme consists of two polypeptide chains, which are synthesized in precursor form from a single polypeptide.</text>
</comment>
<dbReference type="OrthoDB" id="5297205at2"/>
<dbReference type="InterPro" id="IPR043138">
    <property type="entry name" value="GGT_lsub"/>
</dbReference>
<feature type="binding site" evidence="10">
    <location>
        <begin position="361"/>
        <end position="363"/>
    </location>
    <ligand>
        <name>L-glutamate</name>
        <dbReference type="ChEBI" id="CHEBI:29985"/>
    </ligand>
</feature>
<evidence type="ECO:0000256" key="6">
    <source>
        <dbReference type="ARBA" id="ARBA00023145"/>
    </source>
</evidence>
<dbReference type="GO" id="GO:0103068">
    <property type="term" value="F:leukotriene C4 gamma-glutamyl transferase activity"/>
    <property type="evidence" value="ECO:0007669"/>
    <property type="project" value="UniProtKB-EC"/>
</dbReference>
<dbReference type="Pfam" id="PF01019">
    <property type="entry name" value="G_glu_transpept"/>
    <property type="match status" value="1"/>
</dbReference>
<evidence type="ECO:0000256" key="3">
    <source>
        <dbReference type="ARBA" id="ARBA00009381"/>
    </source>
</evidence>
<keyword evidence="14" id="KW-1185">Reference proteome</keyword>
<dbReference type="AlphaFoldDB" id="A0A3A6U1J3"/>
<dbReference type="PANTHER" id="PTHR43199">
    <property type="entry name" value="GLUTATHIONE HYDROLASE"/>
    <property type="match status" value="1"/>
</dbReference>
<comment type="pathway">
    <text evidence="11">Sulfur metabolism; glutathione metabolism.</text>
</comment>
<dbReference type="InterPro" id="IPR043137">
    <property type="entry name" value="GGT_ssub_C"/>
</dbReference>
<feature type="binding site" evidence="10">
    <location>
        <position position="436"/>
    </location>
    <ligand>
        <name>L-glutamate</name>
        <dbReference type="ChEBI" id="CHEBI:29985"/>
    </ligand>
</feature>
<evidence type="ECO:0000256" key="10">
    <source>
        <dbReference type="PIRSR" id="PIRSR600101-2"/>
    </source>
</evidence>
<evidence type="ECO:0000256" key="12">
    <source>
        <dbReference type="SAM" id="MobiDB-lite"/>
    </source>
</evidence>
<dbReference type="GO" id="GO:0036374">
    <property type="term" value="F:glutathione hydrolase activity"/>
    <property type="evidence" value="ECO:0007669"/>
    <property type="project" value="UniProtKB-UniRule"/>
</dbReference>
<evidence type="ECO:0000256" key="9">
    <source>
        <dbReference type="PIRSR" id="PIRSR600101-1"/>
    </source>
</evidence>
<comment type="catalytic activity">
    <reaction evidence="8 11">
        <text>an N-terminal (5-L-glutamyl)-[peptide] + an alpha-amino acid = 5-L-glutamyl amino acid + an N-terminal L-alpha-aminoacyl-[peptide]</text>
        <dbReference type="Rhea" id="RHEA:23904"/>
        <dbReference type="Rhea" id="RHEA-COMP:9780"/>
        <dbReference type="Rhea" id="RHEA-COMP:9795"/>
        <dbReference type="ChEBI" id="CHEBI:77644"/>
        <dbReference type="ChEBI" id="CHEBI:78597"/>
        <dbReference type="ChEBI" id="CHEBI:78599"/>
        <dbReference type="ChEBI" id="CHEBI:78608"/>
        <dbReference type="EC" id="2.3.2.2"/>
    </reaction>
</comment>
<dbReference type="GO" id="GO:0006751">
    <property type="term" value="P:glutathione catabolic process"/>
    <property type="evidence" value="ECO:0007669"/>
    <property type="project" value="UniProtKB-UniRule"/>
</dbReference>
<evidence type="ECO:0000313" key="13">
    <source>
        <dbReference type="EMBL" id="RJY19308.1"/>
    </source>
</evidence>
<evidence type="ECO:0000256" key="1">
    <source>
        <dbReference type="ARBA" id="ARBA00001049"/>
    </source>
</evidence>
<proteinExistence type="inferred from homology"/>
<keyword evidence="6 11" id="KW-0865">Zymogen</keyword>
<dbReference type="InterPro" id="IPR029055">
    <property type="entry name" value="Ntn_hydrolases_N"/>
</dbReference>
<dbReference type="Proteomes" id="UP000273022">
    <property type="component" value="Unassembled WGS sequence"/>
</dbReference>
<comment type="similarity">
    <text evidence="3 11">Belongs to the gamma-glutamyltransferase family.</text>
</comment>
<evidence type="ECO:0000256" key="7">
    <source>
        <dbReference type="ARBA" id="ARBA00023315"/>
    </source>
</evidence>
<comment type="catalytic activity">
    <reaction evidence="1 11">
        <text>an S-substituted glutathione + H2O = an S-substituted L-cysteinylglycine + L-glutamate</text>
        <dbReference type="Rhea" id="RHEA:59468"/>
        <dbReference type="ChEBI" id="CHEBI:15377"/>
        <dbReference type="ChEBI" id="CHEBI:29985"/>
        <dbReference type="ChEBI" id="CHEBI:90779"/>
        <dbReference type="ChEBI" id="CHEBI:143103"/>
        <dbReference type="EC" id="3.4.19.13"/>
    </reaction>
</comment>
<dbReference type="EMBL" id="QYYH01000005">
    <property type="protein sequence ID" value="RJY19308.1"/>
    <property type="molecule type" value="Genomic_DNA"/>
</dbReference>
<dbReference type="InterPro" id="IPR051792">
    <property type="entry name" value="GGT_bact"/>
</dbReference>
<dbReference type="PRINTS" id="PR01210">
    <property type="entry name" value="GGTRANSPTASE"/>
</dbReference>